<keyword evidence="2" id="KW-1185">Reference proteome</keyword>
<dbReference type="AlphaFoldDB" id="A0A6L6X914"/>
<dbReference type="RefSeq" id="WP_157169311.1">
    <property type="nucleotide sequence ID" value="NZ_WPNZ01000031.1"/>
</dbReference>
<organism evidence="1 2">
    <name type="scientific">Streptomyces typhae</name>
    <dbReference type="NCBI Taxonomy" id="2681492"/>
    <lineage>
        <taxon>Bacteria</taxon>
        <taxon>Bacillati</taxon>
        <taxon>Actinomycetota</taxon>
        <taxon>Actinomycetes</taxon>
        <taxon>Kitasatosporales</taxon>
        <taxon>Streptomycetaceae</taxon>
        <taxon>Streptomyces</taxon>
    </lineage>
</organism>
<gene>
    <name evidence="1" type="ORF">GPA10_37545</name>
</gene>
<evidence type="ECO:0000313" key="2">
    <source>
        <dbReference type="Proteomes" id="UP000483802"/>
    </source>
</evidence>
<dbReference type="Proteomes" id="UP000483802">
    <property type="component" value="Unassembled WGS sequence"/>
</dbReference>
<name>A0A6L6X914_9ACTN</name>
<protein>
    <submittedName>
        <fullName evidence="1">Uncharacterized protein</fullName>
    </submittedName>
</protein>
<accession>A0A6L6X914</accession>
<evidence type="ECO:0000313" key="1">
    <source>
        <dbReference type="EMBL" id="MVO90306.1"/>
    </source>
</evidence>
<comment type="caution">
    <text evidence="1">The sequence shown here is derived from an EMBL/GenBank/DDBJ whole genome shotgun (WGS) entry which is preliminary data.</text>
</comment>
<dbReference type="EMBL" id="WPNZ01000031">
    <property type="protein sequence ID" value="MVO90306.1"/>
    <property type="molecule type" value="Genomic_DNA"/>
</dbReference>
<reference evidence="1 2" key="1">
    <citation type="submission" date="2019-11" db="EMBL/GenBank/DDBJ databases">
        <title>Streptomyces typhae sp. nov., a novel endophytic actinomycete isolated from the root of cattail pollen (Typha angustifolia L.).</title>
        <authorList>
            <person name="Peng C."/>
        </authorList>
    </citation>
    <scope>NUCLEOTIDE SEQUENCE [LARGE SCALE GENOMIC DNA]</scope>
    <source>
        <strain evidence="2">p1417</strain>
    </source>
</reference>
<proteinExistence type="predicted"/>
<sequence length="117" mass="12969">MPHHATGAPTPDQIRQATRALAHLAAYLRERPCLDEALTLLVPLLDADDGVPILLGDTLRSAERIITGAGLSQNEETQTITEALRATAQEATDWHVLHWDIQRVQALHQAARRMRPQ</sequence>